<evidence type="ECO:0000256" key="9">
    <source>
        <dbReference type="ARBA" id="ARBA00047937"/>
    </source>
</evidence>
<dbReference type="SUPFAM" id="SSF109604">
    <property type="entry name" value="HD-domain/PDEase-like"/>
    <property type="match status" value="1"/>
</dbReference>
<evidence type="ECO:0000256" key="8">
    <source>
        <dbReference type="ARBA" id="ARBA00023146"/>
    </source>
</evidence>
<evidence type="ECO:0000256" key="3">
    <source>
        <dbReference type="ARBA" id="ARBA00022490"/>
    </source>
</evidence>
<keyword evidence="8 10" id="KW-0030">Aminoacyl-tRNA synthetase</keyword>
<keyword evidence="6 10" id="KW-0067">ATP-binding</keyword>
<dbReference type="GO" id="GO:0004820">
    <property type="term" value="F:glycine-tRNA ligase activity"/>
    <property type="evidence" value="ECO:0007669"/>
    <property type="project" value="UniProtKB-EC"/>
</dbReference>
<dbReference type="Pfam" id="PF02092">
    <property type="entry name" value="tRNA_synt_2f"/>
    <property type="match status" value="1"/>
</dbReference>
<comment type="subcellular location">
    <subcellularLocation>
        <location evidence="1 10">Cytoplasm</location>
    </subcellularLocation>
</comment>
<evidence type="ECO:0000256" key="10">
    <source>
        <dbReference type="HAMAP-Rule" id="MF_00255"/>
    </source>
</evidence>
<comment type="similarity">
    <text evidence="2 10">Belongs to the class-II aminoacyl-tRNA synthetase family.</text>
</comment>
<keyword evidence="7 10" id="KW-0648">Protein biosynthesis</keyword>
<comment type="caution">
    <text evidence="12">The sequence shown here is derived from an EMBL/GenBank/DDBJ whole genome shotgun (WGS) entry which is preliminary data.</text>
</comment>
<reference evidence="12 13" key="1">
    <citation type="submission" date="2021-01" db="EMBL/GenBank/DDBJ databases">
        <title>Genomic Encyclopedia of Type Strains, Phase IV (KMG-IV): sequencing the most valuable type-strain genomes for metagenomic binning, comparative biology and taxonomic classification.</title>
        <authorList>
            <person name="Goeker M."/>
        </authorList>
    </citation>
    <scope>NUCLEOTIDE SEQUENCE [LARGE SCALE GENOMIC DNA]</scope>
    <source>
        <strain evidence="12 13">DSM 25540</strain>
    </source>
</reference>
<dbReference type="PANTHER" id="PTHR30075:SF2">
    <property type="entry name" value="GLYCINE--TRNA LIGASE, CHLOROPLASTIC_MITOCHONDRIAL 2"/>
    <property type="match status" value="1"/>
</dbReference>
<protein>
    <recommendedName>
        <fullName evidence="10">Glycine--tRNA ligase beta subunit</fullName>
        <ecNumber evidence="10">6.1.1.14</ecNumber>
    </recommendedName>
    <alternativeName>
        <fullName evidence="10">Glycyl-tRNA synthetase beta subunit</fullName>
        <shortName evidence="10">GlyRS</shortName>
    </alternativeName>
</protein>
<gene>
    <name evidence="10" type="primary">glyS</name>
    <name evidence="12" type="ORF">JOD17_002843</name>
</gene>
<dbReference type="InterPro" id="IPR006194">
    <property type="entry name" value="Gly-tRNA-synth_heterodimer"/>
</dbReference>
<comment type="subunit">
    <text evidence="10">Tetramer of two alpha and two beta subunits.</text>
</comment>
<evidence type="ECO:0000256" key="7">
    <source>
        <dbReference type="ARBA" id="ARBA00022917"/>
    </source>
</evidence>
<dbReference type="HAMAP" id="MF_00255">
    <property type="entry name" value="Gly_tRNA_synth_beta"/>
    <property type="match status" value="1"/>
</dbReference>
<keyword evidence="4 10" id="KW-0436">Ligase</keyword>
<dbReference type="InterPro" id="IPR015944">
    <property type="entry name" value="Gly-tRNA-synth_bsu"/>
</dbReference>
<evidence type="ECO:0000313" key="13">
    <source>
        <dbReference type="Proteomes" id="UP000741863"/>
    </source>
</evidence>
<keyword evidence="3 10" id="KW-0963">Cytoplasm</keyword>
<feature type="domain" description="DALR anticodon binding" evidence="11">
    <location>
        <begin position="582"/>
        <end position="674"/>
    </location>
</feature>
<dbReference type="PANTHER" id="PTHR30075">
    <property type="entry name" value="GLYCYL-TRNA SYNTHETASE"/>
    <property type="match status" value="1"/>
</dbReference>
<evidence type="ECO:0000256" key="6">
    <source>
        <dbReference type="ARBA" id="ARBA00022840"/>
    </source>
</evidence>
<evidence type="ECO:0000256" key="5">
    <source>
        <dbReference type="ARBA" id="ARBA00022741"/>
    </source>
</evidence>
<dbReference type="NCBIfam" id="TIGR00211">
    <property type="entry name" value="glyS"/>
    <property type="match status" value="1"/>
</dbReference>
<dbReference type="EC" id="6.1.1.14" evidence="10"/>
<comment type="catalytic activity">
    <reaction evidence="9 10">
        <text>tRNA(Gly) + glycine + ATP = glycyl-tRNA(Gly) + AMP + diphosphate</text>
        <dbReference type="Rhea" id="RHEA:16013"/>
        <dbReference type="Rhea" id="RHEA-COMP:9664"/>
        <dbReference type="Rhea" id="RHEA-COMP:9683"/>
        <dbReference type="ChEBI" id="CHEBI:30616"/>
        <dbReference type="ChEBI" id="CHEBI:33019"/>
        <dbReference type="ChEBI" id="CHEBI:57305"/>
        <dbReference type="ChEBI" id="CHEBI:78442"/>
        <dbReference type="ChEBI" id="CHEBI:78522"/>
        <dbReference type="ChEBI" id="CHEBI:456215"/>
        <dbReference type="EC" id="6.1.1.14"/>
    </reaction>
</comment>
<sequence length="692" mass="78004">MGKALVLELGVEEIPAQLVDLAQNTFEANIRTWLKENRLDYDQLQGFSTPRRFGVTVSNLAEEQPDAVEKSRGPAVSIAKDENGEWTKAAIGFAKGKGLDVDDLTVEETEQGTYVYAVKKVSGVKTIDLLKETFPLFLNIPFPKSMRWGSNKTRYVRPIHWLVALYGDAVVDGSVAGIKAGRTTRGHRFLGETIDVLHADEFEEKLLSEYVIVDPTKRQDAIRQQIGLLEEEHNWNVDVEEGLLQEVTNLVEYPTALFGSFSEEFLQLPDEVLITSMREHQRYFAVHSQAGELLPYFITVRNGDHRHLENIRRGNEKVLRARLSDGVFFYKEDQKHSLDTLVSRMDVIVEHEKIGTIKEKSERTKQLVEKLSSAISESGDVSSNAARAAEFLKIDLSTNMVDEFPELQGLMGSDYANRLGENEKVTTAIREHYLPRFVGDDLPTAVESALVSVSDKLDTITSSFAIGLKPTGSQDPYGLRRQAAAIVNVTRHFKLSFTYEALRDYAIEISNAAAYPSETESLKDDLDEFFKLRFKAALEERGISYDIIEAILVSPFGRIDVLFDKADVLQELHHTKRLKDVTEALSRVNNIAKKQEGPADVQVALFEKDEERELYDAYVSLKDALSVKLLNGEVSSSFEELEKLAPVIHRYFEGIMVMSDNDQLKQNRLAQMQVLSLEISRFAQFQALVLPS</sequence>
<proteinExistence type="inferred from homology"/>
<dbReference type="Pfam" id="PF05746">
    <property type="entry name" value="DALR_1"/>
    <property type="match status" value="1"/>
</dbReference>
<evidence type="ECO:0000313" key="12">
    <source>
        <dbReference type="EMBL" id="MBM7633747.1"/>
    </source>
</evidence>
<dbReference type="InterPro" id="IPR008909">
    <property type="entry name" value="DALR_anticod-bd"/>
</dbReference>
<keyword evidence="5 10" id="KW-0547">Nucleotide-binding</keyword>
<evidence type="ECO:0000256" key="4">
    <source>
        <dbReference type="ARBA" id="ARBA00022598"/>
    </source>
</evidence>
<dbReference type="RefSeq" id="WP_204698457.1">
    <property type="nucleotide sequence ID" value="NZ_JAFBEC010000008.1"/>
</dbReference>
<dbReference type="PROSITE" id="PS50861">
    <property type="entry name" value="AA_TRNA_LIGASE_II_GLYAB"/>
    <property type="match status" value="1"/>
</dbReference>
<evidence type="ECO:0000256" key="2">
    <source>
        <dbReference type="ARBA" id="ARBA00008226"/>
    </source>
</evidence>
<evidence type="ECO:0000256" key="1">
    <source>
        <dbReference type="ARBA" id="ARBA00004496"/>
    </source>
</evidence>
<dbReference type="EMBL" id="JAFBEC010000008">
    <property type="protein sequence ID" value="MBM7633747.1"/>
    <property type="molecule type" value="Genomic_DNA"/>
</dbReference>
<organism evidence="12 13">
    <name type="scientific">Geomicrobium sediminis</name>
    <dbReference type="NCBI Taxonomy" id="1347788"/>
    <lineage>
        <taxon>Bacteria</taxon>
        <taxon>Bacillati</taxon>
        <taxon>Bacillota</taxon>
        <taxon>Bacilli</taxon>
        <taxon>Bacillales</taxon>
        <taxon>Geomicrobium</taxon>
    </lineage>
</organism>
<evidence type="ECO:0000259" key="11">
    <source>
        <dbReference type="Pfam" id="PF05746"/>
    </source>
</evidence>
<dbReference type="Proteomes" id="UP000741863">
    <property type="component" value="Unassembled WGS sequence"/>
</dbReference>
<name>A0ABS2PEP9_9BACL</name>
<dbReference type="PRINTS" id="PR01045">
    <property type="entry name" value="TRNASYNTHGB"/>
</dbReference>
<accession>A0ABS2PEP9</accession>
<keyword evidence="13" id="KW-1185">Reference proteome</keyword>